<evidence type="ECO:0000313" key="5">
    <source>
        <dbReference type="EMBL" id="MFB9898371.1"/>
    </source>
</evidence>
<name>A0ABV5ZQ44_9BACT</name>
<dbReference type="RefSeq" id="WP_027953088.1">
    <property type="nucleotide sequence ID" value="NZ_JBHLZF010000002.1"/>
</dbReference>
<dbReference type="Pfam" id="PF03938">
    <property type="entry name" value="OmpH"/>
    <property type="match status" value="1"/>
</dbReference>
<dbReference type="SMART" id="SM00935">
    <property type="entry name" value="OmpH"/>
    <property type="match status" value="1"/>
</dbReference>
<feature type="chain" id="PRO_5045848090" evidence="4">
    <location>
        <begin position="20"/>
        <end position="185"/>
    </location>
</feature>
<evidence type="ECO:0000256" key="3">
    <source>
        <dbReference type="SAM" id="Coils"/>
    </source>
</evidence>
<evidence type="ECO:0000256" key="2">
    <source>
        <dbReference type="ARBA" id="ARBA00022729"/>
    </source>
</evidence>
<dbReference type="EMBL" id="JBHLZF010000002">
    <property type="protein sequence ID" value="MFB9898371.1"/>
    <property type="molecule type" value="Genomic_DNA"/>
</dbReference>
<evidence type="ECO:0000256" key="4">
    <source>
        <dbReference type="SAM" id="SignalP"/>
    </source>
</evidence>
<feature type="signal peptide" evidence="4">
    <location>
        <begin position="1"/>
        <end position="19"/>
    </location>
</feature>
<keyword evidence="2 4" id="KW-0732">Signal</keyword>
<comment type="similarity">
    <text evidence="1">Belongs to the Skp family.</text>
</comment>
<organism evidence="5 6">
    <name type="scientific">Hallella seregens ATCC 51272</name>
    <dbReference type="NCBI Taxonomy" id="1336250"/>
    <lineage>
        <taxon>Bacteria</taxon>
        <taxon>Pseudomonadati</taxon>
        <taxon>Bacteroidota</taxon>
        <taxon>Bacteroidia</taxon>
        <taxon>Bacteroidales</taxon>
        <taxon>Prevotellaceae</taxon>
        <taxon>Hallella</taxon>
    </lineage>
</organism>
<gene>
    <name evidence="5" type="ORF">ACFFK8_11340</name>
</gene>
<sequence length="185" mass="21086">MKHTSLLLLLVMATQTTPAQTTAEPIQQPQQILPTAGATLHFGYLSYQAALHAMPTYTIAQHNLNALRTKYDEEMKRVEEEFNQKYELFLDGQHNFAPSILQKRQAELQDLMEKNMAFKQEARRLMHQAEEEAYKPLRDRLALAIQKVGREKGLAFVLNTDNDAVPYVNTAWGIDISEAVKAETK</sequence>
<dbReference type="PANTHER" id="PTHR35089:SF1">
    <property type="entry name" value="CHAPERONE PROTEIN SKP"/>
    <property type="match status" value="1"/>
</dbReference>
<dbReference type="Gene3D" id="3.30.910.20">
    <property type="entry name" value="Skp domain"/>
    <property type="match status" value="1"/>
</dbReference>
<keyword evidence="3" id="KW-0175">Coiled coil</keyword>
<proteinExistence type="inferred from homology"/>
<dbReference type="PANTHER" id="PTHR35089">
    <property type="entry name" value="CHAPERONE PROTEIN SKP"/>
    <property type="match status" value="1"/>
</dbReference>
<dbReference type="InterPro" id="IPR005632">
    <property type="entry name" value="Chaperone_Skp"/>
</dbReference>
<reference evidence="5 6" key="1">
    <citation type="submission" date="2024-09" db="EMBL/GenBank/DDBJ databases">
        <authorList>
            <person name="Sun Q."/>
            <person name="Mori K."/>
        </authorList>
    </citation>
    <scope>NUCLEOTIDE SEQUENCE [LARGE SCALE GENOMIC DNA]</scope>
    <source>
        <strain evidence="5 6">ATCC 51272</strain>
    </source>
</reference>
<feature type="coiled-coil region" evidence="3">
    <location>
        <begin position="61"/>
        <end position="128"/>
    </location>
</feature>
<evidence type="ECO:0000256" key="1">
    <source>
        <dbReference type="ARBA" id="ARBA00009091"/>
    </source>
</evidence>
<dbReference type="Proteomes" id="UP001589688">
    <property type="component" value="Unassembled WGS sequence"/>
</dbReference>
<evidence type="ECO:0000313" key="6">
    <source>
        <dbReference type="Proteomes" id="UP001589688"/>
    </source>
</evidence>
<protein>
    <submittedName>
        <fullName evidence="5">OmpH family outer membrane protein</fullName>
    </submittedName>
</protein>
<keyword evidence="6" id="KW-1185">Reference proteome</keyword>
<accession>A0ABV5ZQ44</accession>
<dbReference type="InterPro" id="IPR024930">
    <property type="entry name" value="Skp_dom_sf"/>
</dbReference>
<dbReference type="SUPFAM" id="SSF111384">
    <property type="entry name" value="OmpH-like"/>
    <property type="match status" value="1"/>
</dbReference>
<comment type="caution">
    <text evidence="5">The sequence shown here is derived from an EMBL/GenBank/DDBJ whole genome shotgun (WGS) entry which is preliminary data.</text>
</comment>